<evidence type="ECO:0000313" key="3">
    <source>
        <dbReference type="Proteomes" id="UP001642540"/>
    </source>
</evidence>
<dbReference type="Proteomes" id="UP001642540">
    <property type="component" value="Unassembled WGS sequence"/>
</dbReference>
<dbReference type="InterPro" id="IPR036047">
    <property type="entry name" value="F-box-like_dom_sf"/>
</dbReference>
<sequence>MASKSSQNGNLRRSARIAGAQQASREIEIPELPIEMIAHIVQFLDKNWKSLLNCRLVNKSWRGGTDVFLKRRSHQNWTTWSPTFPLFPKWNLVPNPNPRSGCLPYVQVPLGLSEHEGNPFPSQCLMLIDEDRVKSTAKYESVAFNKLLQNIGCHLTTFILSDVTITQDQLDGMLTQLVHLKAITFSNITLKKVSKKNLSTKKSAAKPIHSLLPLESLRAVYNCDARIIKYMVDQFGHQLVNLEVDASKLKPFVGQKSGLGKAGEKESVPAPPALFKNLTRLELYSPSSYFLKLSKGFALKNLCVMGIHKEHKITPEILFKFIDQFSETLVYLRLDIDFQELKLVPRDMATMLNKGSSLAPIGAKFSKLIRLDVRIPSPRTMQDGWLFIKRHLLPKFPELKYLHIVPIFKKVFKIGGSPKEELEVELAELNAKLQFNLVCPKLKRLTREGVSVYM</sequence>
<dbReference type="SUPFAM" id="SSF81383">
    <property type="entry name" value="F-box domain"/>
    <property type="match status" value="1"/>
</dbReference>
<name>A0ABP1RIW4_9HEXA</name>
<dbReference type="EMBL" id="CAXLJM020000075">
    <property type="protein sequence ID" value="CAL8128927.1"/>
    <property type="molecule type" value="Genomic_DNA"/>
</dbReference>
<dbReference type="InterPro" id="IPR001810">
    <property type="entry name" value="F-box_dom"/>
</dbReference>
<evidence type="ECO:0000259" key="1">
    <source>
        <dbReference type="SMART" id="SM00256"/>
    </source>
</evidence>
<dbReference type="CDD" id="cd09917">
    <property type="entry name" value="F-box_SF"/>
    <property type="match status" value="1"/>
</dbReference>
<proteinExistence type="predicted"/>
<comment type="caution">
    <text evidence="2">The sequence shown here is derived from an EMBL/GenBank/DDBJ whole genome shotgun (WGS) entry which is preliminary data.</text>
</comment>
<keyword evidence="3" id="KW-1185">Reference proteome</keyword>
<feature type="domain" description="F-box" evidence="1">
    <location>
        <begin position="32"/>
        <end position="74"/>
    </location>
</feature>
<protein>
    <recommendedName>
        <fullName evidence="1">F-box domain-containing protein</fullName>
    </recommendedName>
</protein>
<evidence type="ECO:0000313" key="2">
    <source>
        <dbReference type="EMBL" id="CAL8128927.1"/>
    </source>
</evidence>
<reference evidence="2 3" key="1">
    <citation type="submission" date="2024-08" db="EMBL/GenBank/DDBJ databases">
        <authorList>
            <person name="Cucini C."/>
            <person name="Frati F."/>
        </authorList>
    </citation>
    <scope>NUCLEOTIDE SEQUENCE [LARGE SCALE GENOMIC DNA]</scope>
</reference>
<gene>
    <name evidence="2" type="ORF">ODALV1_LOCUS22687</name>
</gene>
<organism evidence="2 3">
    <name type="scientific">Orchesella dallaii</name>
    <dbReference type="NCBI Taxonomy" id="48710"/>
    <lineage>
        <taxon>Eukaryota</taxon>
        <taxon>Metazoa</taxon>
        <taxon>Ecdysozoa</taxon>
        <taxon>Arthropoda</taxon>
        <taxon>Hexapoda</taxon>
        <taxon>Collembola</taxon>
        <taxon>Entomobryomorpha</taxon>
        <taxon>Entomobryoidea</taxon>
        <taxon>Orchesellidae</taxon>
        <taxon>Orchesellinae</taxon>
        <taxon>Orchesella</taxon>
    </lineage>
</organism>
<accession>A0ABP1RIW4</accession>
<dbReference type="SMART" id="SM00256">
    <property type="entry name" value="FBOX"/>
    <property type="match status" value="1"/>
</dbReference>